<evidence type="ECO:0000313" key="2">
    <source>
        <dbReference type="EMBL" id="UOO97498.1"/>
    </source>
</evidence>
<dbReference type="EMBL" id="CP095009">
    <property type="protein sequence ID" value="UOO97498.1"/>
    <property type="molecule type" value="Genomic_DNA"/>
</dbReference>
<dbReference type="SUPFAM" id="SSF46785">
    <property type="entry name" value="Winged helix' DNA-binding domain"/>
    <property type="match status" value="1"/>
</dbReference>
<dbReference type="Proteomes" id="UP000830542">
    <property type="component" value="Plasmid unnamed4"/>
</dbReference>
<organism evidence="2 3">
    <name type="scientific">Halococcus dombrowskii</name>
    <dbReference type="NCBI Taxonomy" id="179637"/>
    <lineage>
        <taxon>Archaea</taxon>
        <taxon>Methanobacteriati</taxon>
        <taxon>Methanobacteriota</taxon>
        <taxon>Stenosarchaea group</taxon>
        <taxon>Halobacteria</taxon>
        <taxon>Halobacteriales</taxon>
        <taxon>Halococcaceae</taxon>
        <taxon>Halococcus</taxon>
    </lineage>
</organism>
<proteinExistence type="predicted"/>
<dbReference type="AlphaFoldDB" id="A0AAX3AUN6"/>
<geneLocation type="plasmid" evidence="2 3">
    <name>unnamed4</name>
</geneLocation>
<dbReference type="InterPro" id="IPR036390">
    <property type="entry name" value="WH_DNA-bd_sf"/>
</dbReference>
<evidence type="ECO:0008006" key="4">
    <source>
        <dbReference type="Google" id="ProtNLM"/>
    </source>
</evidence>
<evidence type="ECO:0000256" key="1">
    <source>
        <dbReference type="SAM" id="MobiDB-lite"/>
    </source>
</evidence>
<sequence length="127" mass="13793">MIPNEGPTQNNQHQSGSKTPTSSGINGLYSPTNNPITTGDMSPVVPGRNRDEDSGRFQEEYPPEEVIAAIQKQDGYAGTASIADEIGTTTESAYVKLRAMEDEGYVESQLVGQSRIWEVAEEDAQEE</sequence>
<dbReference type="InterPro" id="IPR036388">
    <property type="entry name" value="WH-like_DNA-bd_sf"/>
</dbReference>
<accession>A0AAX3AUN6</accession>
<gene>
    <name evidence="2" type="ORF">MUK72_18715</name>
</gene>
<feature type="compositionally biased region" description="Polar residues" evidence="1">
    <location>
        <begin position="1"/>
        <end position="40"/>
    </location>
</feature>
<name>A0AAX3AUN6_HALDO</name>
<keyword evidence="3" id="KW-1185">Reference proteome</keyword>
<reference evidence="2" key="1">
    <citation type="submission" date="2022-04" db="EMBL/GenBank/DDBJ databases">
        <title>Sequencing and genomic assembly of Halococcus dombrowskii.</title>
        <authorList>
            <person name="Lim S.W."/>
            <person name="MacLea K.S."/>
        </authorList>
    </citation>
    <scope>NUCLEOTIDE SEQUENCE</scope>
    <source>
        <strain evidence="2">H4</strain>
        <plasmid evidence="2">unnamed4</plasmid>
    </source>
</reference>
<keyword evidence="2" id="KW-0614">Plasmid</keyword>
<protein>
    <recommendedName>
        <fullName evidence="4">HTH iclR-type domain-containing protein</fullName>
    </recommendedName>
</protein>
<evidence type="ECO:0000313" key="3">
    <source>
        <dbReference type="Proteomes" id="UP000830542"/>
    </source>
</evidence>
<feature type="compositionally biased region" description="Basic and acidic residues" evidence="1">
    <location>
        <begin position="48"/>
        <end position="59"/>
    </location>
</feature>
<dbReference type="RefSeq" id="WP_244707152.1">
    <property type="nucleotide sequence ID" value="NZ_BAAADN010000028.1"/>
</dbReference>
<dbReference type="KEGG" id="hdo:MUK72_18715"/>
<feature type="region of interest" description="Disordered" evidence="1">
    <location>
        <begin position="1"/>
        <end position="61"/>
    </location>
</feature>
<dbReference type="GeneID" id="71763925"/>
<dbReference type="Gene3D" id="1.10.10.10">
    <property type="entry name" value="Winged helix-like DNA-binding domain superfamily/Winged helix DNA-binding domain"/>
    <property type="match status" value="1"/>
</dbReference>